<dbReference type="EMBL" id="ML208280">
    <property type="protein sequence ID" value="TFK72968.1"/>
    <property type="molecule type" value="Genomic_DNA"/>
</dbReference>
<name>A0ACD3B3T2_9AGAR</name>
<protein>
    <submittedName>
        <fullName evidence="1">Uracil-DNA glycosylase</fullName>
    </submittedName>
</protein>
<dbReference type="Proteomes" id="UP000308600">
    <property type="component" value="Unassembled WGS sequence"/>
</dbReference>
<reference evidence="1 2" key="1">
    <citation type="journal article" date="2019" name="Nat. Ecol. Evol.">
        <title>Megaphylogeny resolves global patterns of mushroom evolution.</title>
        <authorList>
            <person name="Varga T."/>
            <person name="Krizsan K."/>
            <person name="Foldi C."/>
            <person name="Dima B."/>
            <person name="Sanchez-Garcia M."/>
            <person name="Sanchez-Ramirez S."/>
            <person name="Szollosi G.J."/>
            <person name="Szarkandi J.G."/>
            <person name="Papp V."/>
            <person name="Albert L."/>
            <person name="Andreopoulos W."/>
            <person name="Angelini C."/>
            <person name="Antonin V."/>
            <person name="Barry K.W."/>
            <person name="Bougher N.L."/>
            <person name="Buchanan P."/>
            <person name="Buyck B."/>
            <person name="Bense V."/>
            <person name="Catcheside P."/>
            <person name="Chovatia M."/>
            <person name="Cooper J."/>
            <person name="Damon W."/>
            <person name="Desjardin D."/>
            <person name="Finy P."/>
            <person name="Geml J."/>
            <person name="Haridas S."/>
            <person name="Hughes K."/>
            <person name="Justo A."/>
            <person name="Karasinski D."/>
            <person name="Kautmanova I."/>
            <person name="Kiss B."/>
            <person name="Kocsube S."/>
            <person name="Kotiranta H."/>
            <person name="LaButti K.M."/>
            <person name="Lechner B.E."/>
            <person name="Liimatainen K."/>
            <person name="Lipzen A."/>
            <person name="Lukacs Z."/>
            <person name="Mihaltcheva S."/>
            <person name="Morgado L.N."/>
            <person name="Niskanen T."/>
            <person name="Noordeloos M.E."/>
            <person name="Ohm R.A."/>
            <person name="Ortiz-Santana B."/>
            <person name="Ovrebo C."/>
            <person name="Racz N."/>
            <person name="Riley R."/>
            <person name="Savchenko A."/>
            <person name="Shiryaev A."/>
            <person name="Soop K."/>
            <person name="Spirin V."/>
            <person name="Szebenyi C."/>
            <person name="Tomsovsky M."/>
            <person name="Tulloss R.E."/>
            <person name="Uehling J."/>
            <person name="Grigoriev I.V."/>
            <person name="Vagvolgyi C."/>
            <person name="Papp T."/>
            <person name="Martin F.M."/>
            <person name="Miettinen O."/>
            <person name="Hibbett D.S."/>
            <person name="Nagy L.G."/>
        </authorList>
    </citation>
    <scope>NUCLEOTIDE SEQUENCE [LARGE SCALE GENOMIC DNA]</scope>
    <source>
        <strain evidence="1 2">NL-1719</strain>
    </source>
</reference>
<organism evidence="1 2">
    <name type="scientific">Pluteus cervinus</name>
    <dbReference type="NCBI Taxonomy" id="181527"/>
    <lineage>
        <taxon>Eukaryota</taxon>
        <taxon>Fungi</taxon>
        <taxon>Dikarya</taxon>
        <taxon>Basidiomycota</taxon>
        <taxon>Agaricomycotina</taxon>
        <taxon>Agaricomycetes</taxon>
        <taxon>Agaricomycetidae</taxon>
        <taxon>Agaricales</taxon>
        <taxon>Pluteineae</taxon>
        <taxon>Pluteaceae</taxon>
        <taxon>Pluteus</taxon>
    </lineage>
</organism>
<keyword evidence="2" id="KW-1185">Reference proteome</keyword>
<sequence length="365" mass="39693">MANTTPTRSSPPLASSDEVSIEPSPPISVPQEQPHILKRQRSTEGLSPALPDATNLPEHTAKKLRAEAPVAKKPIAAPGTFFKSGPQPESKLQSLNSIPFSMAAFRDALTEEEKSLLCLECDTMGRSWLKLLANEIKKPYFLSLKRFLRGEGINGAHVTTKVYPPLCDIYAWSRTPLGRVKVVIIGQDPYFNPGQAHGLCFSVPVGISVPPSLINIYKELKAEYPEFEIPKHGNLMSWAANGVLLLNTSLTVRAGQAGSHIGQGWETFTDKVVSLVDLYGGANLPGANGTGRGVVFLAWGQHAGKKVARLNKIKHLVLTSAHPSPRSADRGFMGNGHFKSANEWLERKYGAEAQVNWCNLQSSIT</sequence>
<gene>
    <name evidence="1" type="ORF">BDN72DRAFT_835627</name>
</gene>
<evidence type="ECO:0000313" key="2">
    <source>
        <dbReference type="Proteomes" id="UP000308600"/>
    </source>
</evidence>
<evidence type="ECO:0000313" key="1">
    <source>
        <dbReference type="EMBL" id="TFK72968.1"/>
    </source>
</evidence>
<accession>A0ACD3B3T2</accession>
<proteinExistence type="predicted"/>